<protein>
    <submittedName>
        <fullName evidence="1">Uncharacterized protein</fullName>
    </submittedName>
</protein>
<dbReference type="EMBL" id="JAGTTL010000027">
    <property type="protein sequence ID" value="KAK6301186.1"/>
    <property type="molecule type" value="Genomic_DNA"/>
</dbReference>
<proteinExistence type="predicted"/>
<comment type="caution">
    <text evidence="1">The sequence shown here is derived from an EMBL/GenBank/DDBJ whole genome shotgun (WGS) entry which is preliminary data.</text>
</comment>
<dbReference type="AlphaFoldDB" id="A0AAN8LI35"/>
<feature type="non-terminal residue" evidence="1">
    <location>
        <position position="145"/>
    </location>
</feature>
<organism evidence="1 2">
    <name type="scientific">Coregonus suidteri</name>
    <dbReference type="NCBI Taxonomy" id="861788"/>
    <lineage>
        <taxon>Eukaryota</taxon>
        <taxon>Metazoa</taxon>
        <taxon>Chordata</taxon>
        <taxon>Craniata</taxon>
        <taxon>Vertebrata</taxon>
        <taxon>Euteleostomi</taxon>
        <taxon>Actinopterygii</taxon>
        <taxon>Neopterygii</taxon>
        <taxon>Teleostei</taxon>
        <taxon>Protacanthopterygii</taxon>
        <taxon>Salmoniformes</taxon>
        <taxon>Salmonidae</taxon>
        <taxon>Coregoninae</taxon>
        <taxon>Coregonus</taxon>
    </lineage>
</organism>
<accession>A0AAN8LI35</accession>
<name>A0AAN8LI35_9TELE</name>
<keyword evidence="2" id="KW-1185">Reference proteome</keyword>
<evidence type="ECO:0000313" key="2">
    <source>
        <dbReference type="Proteomes" id="UP001356427"/>
    </source>
</evidence>
<evidence type="ECO:0000313" key="1">
    <source>
        <dbReference type="EMBL" id="KAK6301186.1"/>
    </source>
</evidence>
<sequence>MQRGPGFRGHVCSQCREVLGSEVTCAINAERSWVQRSRVLSMQRGPGFDPGCEPDQEGGHVCYQCREVLGLIQGVSQIRRAVTCAINAERSWVQRSRVLSMQRGPGFDPGCEPDQEGGHVCYQCREVLGLIQGVSQIRRAVTCAI</sequence>
<reference evidence="1 2" key="1">
    <citation type="submission" date="2021-04" db="EMBL/GenBank/DDBJ databases">
        <authorList>
            <person name="De Guttry C."/>
            <person name="Zahm M."/>
            <person name="Klopp C."/>
            <person name="Cabau C."/>
            <person name="Louis A."/>
            <person name="Berthelot C."/>
            <person name="Parey E."/>
            <person name="Roest Crollius H."/>
            <person name="Montfort J."/>
            <person name="Robinson-Rechavi M."/>
            <person name="Bucao C."/>
            <person name="Bouchez O."/>
            <person name="Gislard M."/>
            <person name="Lluch J."/>
            <person name="Milhes M."/>
            <person name="Lampietro C."/>
            <person name="Lopez Roques C."/>
            <person name="Donnadieu C."/>
            <person name="Braasch I."/>
            <person name="Desvignes T."/>
            <person name="Postlethwait J."/>
            <person name="Bobe J."/>
            <person name="Wedekind C."/>
            <person name="Guiguen Y."/>
        </authorList>
    </citation>
    <scope>NUCLEOTIDE SEQUENCE [LARGE SCALE GENOMIC DNA]</scope>
    <source>
        <strain evidence="1">Cs_M1</strain>
        <tissue evidence="1">Blood</tissue>
    </source>
</reference>
<dbReference type="Proteomes" id="UP001356427">
    <property type="component" value="Unassembled WGS sequence"/>
</dbReference>
<gene>
    <name evidence="1" type="ORF">J4Q44_G00292840</name>
</gene>